<keyword evidence="1" id="KW-0472">Membrane</keyword>
<organism evidence="2 3">
    <name type="scientific">Symbiodinium pilosum</name>
    <name type="common">Dinoflagellate</name>
    <dbReference type="NCBI Taxonomy" id="2952"/>
    <lineage>
        <taxon>Eukaryota</taxon>
        <taxon>Sar</taxon>
        <taxon>Alveolata</taxon>
        <taxon>Dinophyceae</taxon>
        <taxon>Suessiales</taxon>
        <taxon>Symbiodiniaceae</taxon>
        <taxon>Symbiodinium</taxon>
    </lineage>
</organism>
<name>A0A812SMA6_SYMPI</name>
<reference evidence="2" key="1">
    <citation type="submission" date="2021-02" db="EMBL/GenBank/DDBJ databases">
        <authorList>
            <person name="Dougan E. K."/>
            <person name="Rhodes N."/>
            <person name="Thang M."/>
            <person name="Chan C."/>
        </authorList>
    </citation>
    <scope>NUCLEOTIDE SEQUENCE</scope>
</reference>
<evidence type="ECO:0000313" key="2">
    <source>
        <dbReference type="EMBL" id="CAE7487936.1"/>
    </source>
</evidence>
<feature type="transmembrane region" description="Helical" evidence="1">
    <location>
        <begin position="55"/>
        <end position="74"/>
    </location>
</feature>
<dbReference type="AlphaFoldDB" id="A0A812SMA6"/>
<evidence type="ECO:0000256" key="1">
    <source>
        <dbReference type="SAM" id="Phobius"/>
    </source>
</evidence>
<keyword evidence="1" id="KW-0812">Transmembrane</keyword>
<accession>A0A812SMA6</accession>
<sequence length="140" mass="15468">MFKMPRATFRTSLLAWAAMTLAFAWTGSPGPWLILSDEVSEPAPVVFLRNKRNPFVDAVAGTICAAIAFCLLWLNEGHAVRIEQLLDLVRRRVREIGPSAAPENERHLVFLQGNARTTDELVLPEWGSVCAPANSAKLRA</sequence>
<keyword evidence="3" id="KW-1185">Reference proteome</keyword>
<gene>
    <name evidence="2" type="primary">TMEM43</name>
    <name evidence="2" type="ORF">SPIL2461_LOCUS12540</name>
</gene>
<proteinExistence type="predicted"/>
<dbReference type="EMBL" id="CAJNIZ010025925">
    <property type="protein sequence ID" value="CAE7487936.1"/>
    <property type="molecule type" value="Genomic_DNA"/>
</dbReference>
<comment type="caution">
    <text evidence="2">The sequence shown here is derived from an EMBL/GenBank/DDBJ whole genome shotgun (WGS) entry which is preliminary data.</text>
</comment>
<dbReference type="OrthoDB" id="410725at2759"/>
<dbReference type="Proteomes" id="UP000649617">
    <property type="component" value="Unassembled WGS sequence"/>
</dbReference>
<protein>
    <submittedName>
        <fullName evidence="2">TMEM43 protein</fullName>
    </submittedName>
</protein>
<evidence type="ECO:0000313" key="3">
    <source>
        <dbReference type="Proteomes" id="UP000649617"/>
    </source>
</evidence>
<keyword evidence="1" id="KW-1133">Transmembrane helix</keyword>
<feature type="non-terminal residue" evidence="2">
    <location>
        <position position="140"/>
    </location>
</feature>